<organism evidence="2 3">
    <name type="scientific">Streptomyces monashensis</name>
    <dbReference type="NCBI Taxonomy" id="1678012"/>
    <lineage>
        <taxon>Bacteria</taxon>
        <taxon>Bacillati</taxon>
        <taxon>Actinomycetota</taxon>
        <taxon>Actinomycetes</taxon>
        <taxon>Kitasatosporales</taxon>
        <taxon>Streptomycetaceae</taxon>
        <taxon>Streptomyces</taxon>
    </lineage>
</organism>
<dbReference type="AlphaFoldDB" id="A0A1S2PDD9"/>
<dbReference type="EMBL" id="MLYO01000082">
    <property type="protein sequence ID" value="OIJ91859.1"/>
    <property type="molecule type" value="Genomic_DNA"/>
</dbReference>
<dbReference type="Gene3D" id="2.130.10.10">
    <property type="entry name" value="YVTN repeat-like/Quinoprotein amine dehydrogenase"/>
    <property type="match status" value="1"/>
</dbReference>
<dbReference type="InterPro" id="IPR015943">
    <property type="entry name" value="WD40/YVTN_repeat-like_dom_sf"/>
</dbReference>
<proteinExistence type="predicted"/>
<protein>
    <submittedName>
        <fullName evidence="2">Uncharacterized protein</fullName>
    </submittedName>
</protein>
<keyword evidence="3" id="KW-1185">Reference proteome</keyword>
<feature type="region of interest" description="Disordered" evidence="1">
    <location>
        <begin position="1"/>
        <end position="29"/>
    </location>
</feature>
<evidence type="ECO:0000313" key="2">
    <source>
        <dbReference type="EMBL" id="OIJ91859.1"/>
    </source>
</evidence>
<sequence length="64" mass="6919">MKRVSGTGRRAVSLRPDTAAIDRGSPDDNAHRWCGNGIITGDTDTYGRVYVGTDRRGLRQGTPS</sequence>
<evidence type="ECO:0000256" key="1">
    <source>
        <dbReference type="SAM" id="MobiDB-lite"/>
    </source>
</evidence>
<comment type="caution">
    <text evidence="2">The sequence shown here is derived from an EMBL/GenBank/DDBJ whole genome shotgun (WGS) entry which is preliminary data.</text>
</comment>
<dbReference type="Proteomes" id="UP000179642">
    <property type="component" value="Unassembled WGS sequence"/>
</dbReference>
<name>A0A1S2PDD9_9ACTN</name>
<gene>
    <name evidence="2" type="ORF">BIV23_39385</name>
</gene>
<evidence type="ECO:0000313" key="3">
    <source>
        <dbReference type="Proteomes" id="UP000179642"/>
    </source>
</evidence>
<reference evidence="2 3" key="1">
    <citation type="submission" date="2016-10" db="EMBL/GenBank/DDBJ databases">
        <title>Genome sequence of Streptomyces sp. MUSC 1.</title>
        <authorList>
            <person name="Lee L.-H."/>
            <person name="Ser H.-L."/>
            <person name="Law J.W.-F."/>
        </authorList>
    </citation>
    <scope>NUCLEOTIDE SEQUENCE [LARGE SCALE GENOMIC DNA]</scope>
    <source>
        <strain evidence="2 3">MUSC 1</strain>
    </source>
</reference>
<accession>A0A1S2PDD9</accession>